<accession>T0XU33</accession>
<name>T0XU33_9ZZZZ</name>
<comment type="caution">
    <text evidence="1">The sequence shown here is derived from an EMBL/GenBank/DDBJ whole genome shotgun (WGS) entry which is preliminary data.</text>
</comment>
<proteinExistence type="predicted"/>
<feature type="non-terminal residue" evidence="1">
    <location>
        <position position="1"/>
    </location>
</feature>
<organism evidence="1">
    <name type="scientific">mine drainage metagenome</name>
    <dbReference type="NCBI Taxonomy" id="410659"/>
    <lineage>
        <taxon>unclassified sequences</taxon>
        <taxon>metagenomes</taxon>
        <taxon>ecological metagenomes</taxon>
    </lineage>
</organism>
<reference evidence="1" key="1">
    <citation type="submission" date="2013-08" db="EMBL/GenBank/DDBJ databases">
        <authorList>
            <person name="Mendez C."/>
            <person name="Richter M."/>
            <person name="Ferrer M."/>
            <person name="Sanchez J."/>
        </authorList>
    </citation>
    <scope>NUCLEOTIDE SEQUENCE</scope>
</reference>
<dbReference type="AlphaFoldDB" id="T0XU33"/>
<protein>
    <submittedName>
        <fullName evidence="1">Uncharacterized protein</fullName>
    </submittedName>
</protein>
<reference evidence="1" key="2">
    <citation type="journal article" date="2014" name="ISME J.">
        <title>Microbial stratification in low pH oxic and suboxic macroscopic growths along an acid mine drainage.</title>
        <authorList>
            <person name="Mendez-Garcia C."/>
            <person name="Mesa V."/>
            <person name="Sprenger R.R."/>
            <person name="Richter M."/>
            <person name="Diez M.S."/>
            <person name="Solano J."/>
            <person name="Bargiela R."/>
            <person name="Golyshina O.V."/>
            <person name="Manteca A."/>
            <person name="Ramos J.L."/>
            <person name="Gallego J.R."/>
            <person name="Llorente I."/>
            <person name="Martins Dos Santos V.A."/>
            <person name="Jensen O.N."/>
            <person name="Pelaez A.I."/>
            <person name="Sanchez J."/>
            <person name="Ferrer M."/>
        </authorList>
    </citation>
    <scope>NUCLEOTIDE SEQUENCE</scope>
</reference>
<sequence>TFAVRALMHEAALKADVDPDALSFLHAVRVVRRKLPAFNAIPPCAEESVP</sequence>
<gene>
    <name evidence="1" type="ORF">B2A_15700</name>
</gene>
<dbReference type="EMBL" id="AUZZ01011412">
    <property type="protein sequence ID" value="EQD26301.1"/>
    <property type="molecule type" value="Genomic_DNA"/>
</dbReference>
<evidence type="ECO:0000313" key="1">
    <source>
        <dbReference type="EMBL" id="EQD26301.1"/>
    </source>
</evidence>